<reference evidence="6 8" key="1">
    <citation type="submission" date="2018-06" db="EMBL/GenBank/DDBJ databases">
        <authorList>
            <consortium name="Pathogen Informatics"/>
            <person name="Doyle S."/>
        </authorList>
    </citation>
    <scope>NUCLEOTIDE SEQUENCE [LARGE SCALE GENOMIC DNA]</scope>
    <source>
        <strain evidence="6 8">VREC0535</strain>
    </source>
</reference>
<dbReference type="Proteomes" id="UP000250671">
    <property type="component" value="Unassembled WGS sequence"/>
</dbReference>
<dbReference type="EMBL" id="AASEPP010000014">
    <property type="protein sequence ID" value="EFC2246381.1"/>
    <property type="molecule type" value="Genomic_DNA"/>
</dbReference>
<dbReference type="InterPro" id="IPR025317">
    <property type="entry name" value="DUF4222"/>
</dbReference>
<proteinExistence type="predicted"/>
<dbReference type="Proteomes" id="UP000256244">
    <property type="component" value="Chromosome"/>
</dbReference>
<evidence type="ECO:0000313" key="10">
    <source>
        <dbReference type="Proteomes" id="UP000514533"/>
    </source>
</evidence>
<evidence type="ECO:0000313" key="3">
    <source>
        <dbReference type="EMBL" id="EFC2246381.1"/>
    </source>
</evidence>
<feature type="region of interest" description="Disordered" evidence="1">
    <location>
        <begin position="1"/>
        <end position="20"/>
    </location>
</feature>
<evidence type="ECO:0000313" key="11">
    <source>
        <dbReference type="Proteomes" id="UP000531916"/>
    </source>
</evidence>
<dbReference type="EMBL" id="CP031546">
    <property type="protein sequence ID" value="AXO06991.1"/>
    <property type="molecule type" value="Genomic_DNA"/>
</dbReference>
<sequence length="96" mass="11075">MKKKNSGFTASGPARPEIRHGDIYRDTRRGGRVVIRHVTPGNITYRREAYEYDCVMPRRQFERDFILVENKQQAVARRAATNIKKIRAMLVAGGKK</sequence>
<evidence type="ECO:0000313" key="9">
    <source>
        <dbReference type="Proteomes" id="UP000256244"/>
    </source>
</evidence>
<evidence type="ECO:0000313" key="6">
    <source>
        <dbReference type="EMBL" id="SQP84695.1"/>
    </source>
</evidence>
<dbReference type="Pfam" id="PF13973">
    <property type="entry name" value="DUF4222"/>
    <property type="match status" value="1"/>
</dbReference>
<dbReference type="EMBL" id="UCZA01000053">
    <property type="protein sequence ID" value="SQP89634.1"/>
    <property type="molecule type" value="Genomic_DNA"/>
</dbReference>
<gene>
    <name evidence="2" type="ORF">DS732_11825</name>
    <name evidence="3" type="ORF">E5H86_11285</name>
    <name evidence="4" type="ORF">HV209_25190</name>
    <name evidence="5" type="ORF">HVV39_06150</name>
    <name evidence="6" type="ORF">SAMEA3752557_03799</name>
    <name evidence="7" type="ORF">SAMEA3752557_05283</name>
</gene>
<reference evidence="4 10" key="4">
    <citation type="submission" date="2020-06" db="EMBL/GenBank/DDBJ databases">
        <title>REHAB project genomes.</title>
        <authorList>
            <person name="Shaw L.P."/>
        </authorList>
    </citation>
    <scope>NUCLEOTIDE SEQUENCE</scope>
    <source>
        <strain evidence="5 10">RHB01-C20</strain>
        <strain evidence="4">RHBSTW-00474</strain>
    </source>
</reference>
<evidence type="ECO:0000313" key="5">
    <source>
        <dbReference type="EMBL" id="QMS37629.1"/>
    </source>
</evidence>
<evidence type="ECO:0000256" key="1">
    <source>
        <dbReference type="SAM" id="MobiDB-lite"/>
    </source>
</evidence>
<protein>
    <submittedName>
        <fullName evidence="4">DUF4222 domain-containing protein</fullName>
    </submittedName>
    <submittedName>
        <fullName evidence="6">Putative prophage protein</fullName>
    </submittedName>
</protein>
<dbReference type="EMBL" id="CP055981">
    <property type="protein sequence ID" value="QMS37629.1"/>
    <property type="molecule type" value="Genomic_DNA"/>
</dbReference>
<dbReference type="Proteomes" id="UP000622722">
    <property type="component" value="Unassembled WGS sequence"/>
</dbReference>
<evidence type="ECO:0000313" key="4">
    <source>
        <dbReference type="EMBL" id="MBA7721794.1"/>
    </source>
</evidence>
<reference evidence="3 11" key="3">
    <citation type="submission" date="2019-04" db="EMBL/GenBank/DDBJ databases">
        <authorList>
            <consortium name="NARMS: The National Antimicrobial Resistance Monitoring System"/>
        </authorList>
    </citation>
    <scope>NUCLEOTIDE SEQUENCE [LARGE SCALE GENOMIC DNA]</scope>
    <source>
        <strain evidence="3 11">FSIS11919500</strain>
    </source>
</reference>
<dbReference type="AlphaFoldDB" id="A0A0B1NCA5"/>
<dbReference type="Proteomes" id="UP000531916">
    <property type="component" value="Unassembled WGS sequence"/>
</dbReference>
<dbReference type="EMBL" id="JABXPW010000011">
    <property type="protein sequence ID" value="MBA7721794.1"/>
    <property type="molecule type" value="Genomic_DNA"/>
</dbReference>
<evidence type="ECO:0000313" key="12">
    <source>
        <dbReference type="Proteomes" id="UP000622722"/>
    </source>
</evidence>
<accession>A0A0B1NCA5</accession>
<evidence type="ECO:0000313" key="8">
    <source>
        <dbReference type="Proteomes" id="UP000250671"/>
    </source>
</evidence>
<reference evidence="2 9" key="2">
    <citation type="submission" date="2018-08" db="EMBL/GenBank/DDBJ databases">
        <title>Complete genome sequencing and genomic characterization of five Escherichia coli strains co-producing MCR-1 and ESBLs from different origins in China.</title>
        <authorList>
            <person name="Bai L."/>
        </authorList>
    </citation>
    <scope>NUCLEOTIDE SEQUENCE [LARGE SCALE GENOMIC DNA]</scope>
    <source>
        <strain evidence="9">cq9</strain>
        <strain evidence="2">Cq9</strain>
    </source>
</reference>
<dbReference type="EMBL" id="UCZA01000025">
    <property type="protein sequence ID" value="SQP84695.1"/>
    <property type="molecule type" value="Genomic_DNA"/>
</dbReference>
<evidence type="ECO:0000313" key="2">
    <source>
        <dbReference type="EMBL" id="AXO06991.1"/>
    </source>
</evidence>
<dbReference type="RefSeq" id="WP_004027526.1">
    <property type="nucleotide sequence ID" value="NZ_BDLM01000002.1"/>
</dbReference>
<organism evidence="4 12">
    <name type="scientific">Escherichia coli</name>
    <dbReference type="NCBI Taxonomy" id="562"/>
    <lineage>
        <taxon>Bacteria</taxon>
        <taxon>Pseudomonadati</taxon>
        <taxon>Pseudomonadota</taxon>
        <taxon>Gammaproteobacteria</taxon>
        <taxon>Enterobacterales</taxon>
        <taxon>Enterobacteriaceae</taxon>
        <taxon>Escherichia</taxon>
    </lineage>
</organism>
<evidence type="ECO:0000313" key="7">
    <source>
        <dbReference type="EMBL" id="SQP89634.1"/>
    </source>
</evidence>
<name>A0A0B1NCA5_ECOLX</name>
<dbReference type="Proteomes" id="UP000514533">
    <property type="component" value="Chromosome"/>
</dbReference>